<comment type="caution">
    <text evidence="2">The sequence shown here is derived from an EMBL/GenBank/DDBJ whole genome shotgun (WGS) entry which is preliminary data.</text>
</comment>
<name>A0A2P7ZY56_9PEZI</name>
<proteinExistence type="predicted"/>
<organism evidence="2 3">
    <name type="scientific">Elsinoe australis</name>
    <dbReference type="NCBI Taxonomy" id="40998"/>
    <lineage>
        <taxon>Eukaryota</taxon>
        <taxon>Fungi</taxon>
        <taxon>Dikarya</taxon>
        <taxon>Ascomycota</taxon>
        <taxon>Pezizomycotina</taxon>
        <taxon>Dothideomycetes</taxon>
        <taxon>Dothideomycetidae</taxon>
        <taxon>Myriangiales</taxon>
        <taxon>Elsinoaceae</taxon>
        <taxon>Elsinoe</taxon>
    </lineage>
</organism>
<dbReference type="Proteomes" id="UP000243723">
    <property type="component" value="Unassembled WGS sequence"/>
</dbReference>
<dbReference type="AlphaFoldDB" id="A0A2P7ZY56"/>
<keyword evidence="1" id="KW-1133">Transmembrane helix</keyword>
<evidence type="ECO:0000256" key="1">
    <source>
        <dbReference type="SAM" id="Phobius"/>
    </source>
</evidence>
<gene>
    <name evidence="2" type="ORF">B9Z65_3364</name>
</gene>
<evidence type="ECO:0000313" key="2">
    <source>
        <dbReference type="EMBL" id="PSK53164.1"/>
    </source>
</evidence>
<dbReference type="EMBL" id="NHZQ01000102">
    <property type="protein sequence ID" value="PSK53164.1"/>
    <property type="molecule type" value="Genomic_DNA"/>
</dbReference>
<accession>A0A2P7ZY56</accession>
<keyword evidence="3" id="KW-1185">Reference proteome</keyword>
<evidence type="ECO:0000313" key="3">
    <source>
        <dbReference type="Proteomes" id="UP000243723"/>
    </source>
</evidence>
<keyword evidence="1" id="KW-0472">Membrane</keyword>
<feature type="transmembrane region" description="Helical" evidence="1">
    <location>
        <begin position="33"/>
        <end position="55"/>
    </location>
</feature>
<keyword evidence="1" id="KW-0812">Transmembrane</keyword>
<sequence length="139" mass="15482">MPPLAHQVALQRTSLLIGRSASPAPARSPQQMATMWAALFGVSWAIILVITFLWYRTNKKFKKLQKLLDRLRRRSQIDSMDPSTIGVIEMASASSAPSTLWPAEIQEIPPFGLKSISEEEYFVVSEVVVPWGGQGIRMA</sequence>
<protein>
    <submittedName>
        <fullName evidence="2">Uncharacterized protein</fullName>
    </submittedName>
</protein>
<reference evidence="2 3" key="1">
    <citation type="submission" date="2017-05" db="EMBL/GenBank/DDBJ databases">
        <title>Draft genome sequence of Elsinoe australis.</title>
        <authorList>
            <person name="Cheng Q."/>
        </authorList>
    </citation>
    <scope>NUCLEOTIDE SEQUENCE [LARGE SCALE GENOMIC DNA]</scope>
    <source>
        <strain evidence="2 3">NL1</strain>
    </source>
</reference>